<evidence type="ECO:0000256" key="2">
    <source>
        <dbReference type="ARBA" id="ARBA00022618"/>
    </source>
</evidence>
<evidence type="ECO:0000256" key="3">
    <source>
        <dbReference type="ARBA" id="ARBA00022829"/>
    </source>
</evidence>
<dbReference type="InterPro" id="IPR036388">
    <property type="entry name" value="WH-like_DNA-bd_sf"/>
</dbReference>
<dbReference type="InterPro" id="IPR005234">
    <property type="entry name" value="ScpB_csome_segregation"/>
</dbReference>
<dbReference type="Gene3D" id="1.10.10.10">
    <property type="entry name" value="Winged helix-like DNA-binding domain superfamily/Winged helix DNA-binding domain"/>
    <property type="match status" value="2"/>
</dbReference>
<evidence type="ECO:0000313" key="6">
    <source>
        <dbReference type="EMBL" id="PZP21926.1"/>
    </source>
</evidence>
<dbReference type="PANTHER" id="PTHR34298:SF2">
    <property type="entry name" value="SEGREGATION AND CONDENSATION PROTEIN B"/>
    <property type="match status" value="1"/>
</dbReference>
<keyword evidence="1" id="KW-0963">Cytoplasm</keyword>
<protein>
    <submittedName>
        <fullName evidence="6">SMC-Scp complex subunit ScpB</fullName>
    </submittedName>
</protein>
<reference evidence="6 7" key="1">
    <citation type="submission" date="2017-08" db="EMBL/GenBank/DDBJ databases">
        <title>Infants hospitalized years apart are colonized by the same room-sourced microbial strains.</title>
        <authorList>
            <person name="Brooks B."/>
            <person name="Olm M.R."/>
            <person name="Firek B.A."/>
            <person name="Baker R."/>
            <person name="Thomas B.C."/>
            <person name="Morowitz M.J."/>
            <person name="Banfield J.F."/>
        </authorList>
    </citation>
    <scope>NUCLEOTIDE SEQUENCE [LARGE SCALE GENOMIC DNA]</scope>
    <source>
        <strain evidence="6">S2_009_000_R2_77</strain>
    </source>
</reference>
<keyword evidence="3" id="KW-0159">Chromosome partition</keyword>
<evidence type="ECO:0000256" key="4">
    <source>
        <dbReference type="ARBA" id="ARBA00023306"/>
    </source>
</evidence>
<proteinExistence type="predicted"/>
<dbReference type="SUPFAM" id="SSF46785">
    <property type="entry name" value="Winged helix' DNA-binding domain"/>
    <property type="match status" value="2"/>
</dbReference>
<feature type="region of interest" description="Disordered" evidence="5">
    <location>
        <begin position="234"/>
        <end position="257"/>
    </location>
</feature>
<dbReference type="InterPro" id="IPR036390">
    <property type="entry name" value="WH_DNA-bd_sf"/>
</dbReference>
<dbReference type="GO" id="GO:0051304">
    <property type="term" value="P:chromosome separation"/>
    <property type="evidence" value="ECO:0007669"/>
    <property type="project" value="InterPro"/>
</dbReference>
<organism evidence="6 7">
    <name type="scientific">Pseudomonas kuykendallii</name>
    <dbReference type="NCBI Taxonomy" id="1007099"/>
    <lineage>
        <taxon>Bacteria</taxon>
        <taxon>Pseudomonadati</taxon>
        <taxon>Pseudomonadota</taxon>
        <taxon>Gammaproteobacteria</taxon>
        <taxon>Pseudomonadales</taxon>
        <taxon>Pseudomonadaceae</taxon>
        <taxon>Pseudomonas</taxon>
    </lineage>
</organism>
<keyword evidence="4" id="KW-0131">Cell cycle</keyword>
<dbReference type="GO" id="GO:0051301">
    <property type="term" value="P:cell division"/>
    <property type="evidence" value="ECO:0007669"/>
    <property type="project" value="UniProtKB-KW"/>
</dbReference>
<evidence type="ECO:0000256" key="5">
    <source>
        <dbReference type="SAM" id="MobiDB-lite"/>
    </source>
</evidence>
<gene>
    <name evidence="6" type="primary">scpB</name>
    <name evidence="6" type="ORF">DI599_17120</name>
</gene>
<dbReference type="EMBL" id="QFOH01000023">
    <property type="protein sequence ID" value="PZP21926.1"/>
    <property type="molecule type" value="Genomic_DNA"/>
</dbReference>
<name>A0A2W5EPG3_9PSED</name>
<sequence length="257" mass="28774">MNLSDPKDLASLLEAYLLASGKPLSLERLGELFEEIERPTPAQLKAALKVLEKSCSGRAFELKEVASGYRLQVRERFAPWVGRLWEERPQRYSRALLETLALIAYRQPITRGEIEDIRGVAVNSQIVKTLLEREWVRVVGHRDVPGRPAMFVTTRGFLDHFNLKSLDELPPLAVLRELEPAPLVDEEDAPVPDGLQARADASELGEDAPAREETSFRSLLAELDTLEQGLKTDFDDLPLAEEADDVDDVGADPNTRH</sequence>
<evidence type="ECO:0000313" key="7">
    <source>
        <dbReference type="Proteomes" id="UP000249198"/>
    </source>
</evidence>
<accession>A0A2W5EPG3</accession>
<keyword evidence="2" id="KW-0132">Cell division</keyword>
<comment type="caution">
    <text evidence="6">The sequence shown here is derived from an EMBL/GenBank/DDBJ whole genome shotgun (WGS) entry which is preliminary data.</text>
</comment>
<dbReference type="PANTHER" id="PTHR34298">
    <property type="entry name" value="SEGREGATION AND CONDENSATION PROTEIN B"/>
    <property type="match status" value="1"/>
</dbReference>
<evidence type="ECO:0000256" key="1">
    <source>
        <dbReference type="ARBA" id="ARBA00022490"/>
    </source>
</evidence>
<dbReference type="AlphaFoldDB" id="A0A2W5EPG3"/>
<feature type="compositionally biased region" description="Acidic residues" evidence="5">
    <location>
        <begin position="235"/>
        <end position="250"/>
    </location>
</feature>
<dbReference type="Pfam" id="PF04079">
    <property type="entry name" value="SMC_ScpB"/>
    <property type="match status" value="1"/>
</dbReference>
<dbReference type="NCBIfam" id="TIGR00281">
    <property type="entry name" value="SMC-Scp complex subunit ScpB"/>
    <property type="match status" value="1"/>
</dbReference>
<dbReference type="RefSeq" id="WP_273233821.1">
    <property type="nucleotide sequence ID" value="NZ_QFOH01000023.1"/>
</dbReference>
<dbReference type="Proteomes" id="UP000249198">
    <property type="component" value="Unassembled WGS sequence"/>
</dbReference>